<dbReference type="SMART" id="SM00054">
    <property type="entry name" value="EFh"/>
    <property type="match status" value="3"/>
</dbReference>
<dbReference type="PROSITE" id="PS50222">
    <property type="entry name" value="EF_HAND_2"/>
    <property type="match status" value="1"/>
</dbReference>
<name>A0A212L8A6_9HYPH</name>
<dbReference type="Pfam" id="PF13202">
    <property type="entry name" value="EF-hand_5"/>
    <property type="match status" value="1"/>
</dbReference>
<dbReference type="SUPFAM" id="SSF47473">
    <property type="entry name" value="EF-hand"/>
    <property type="match status" value="1"/>
</dbReference>
<accession>A0A212L8A6</accession>
<dbReference type="PROSITE" id="PS00018">
    <property type="entry name" value="EF_HAND_1"/>
    <property type="match status" value="3"/>
</dbReference>
<sequence>MSSVVEPSGITSQIWQRLLKQSDTNADNRLSKDELDALKTSYQGDVDIDQLIRSFDVDGDQSLSPSELPSSPLDVEMLGPLLDWQEYGKADAATRAEDDKRVIDALFQRADVDRDGFLSRDEMEAETTLRRTRWLEGKATDDDPVYMIRLGADQDRLGPEDFLTGRRIPLDALKVIPPEEIPADVRAAIQKVTEEWQNSPDYQKPLTAEEHRQQAITDVLNTPLTATYMARLLSQLSAAAARMDPFQSKDNGTLA</sequence>
<dbReference type="InterPro" id="IPR002048">
    <property type="entry name" value="EF_hand_dom"/>
</dbReference>
<feature type="domain" description="EF-hand" evidence="1">
    <location>
        <begin position="98"/>
        <end position="133"/>
    </location>
</feature>
<dbReference type="EMBL" id="FMJD01000004">
    <property type="protein sequence ID" value="SCM73791.1"/>
    <property type="molecule type" value="Genomic_DNA"/>
</dbReference>
<dbReference type="InterPro" id="IPR018247">
    <property type="entry name" value="EF_Hand_1_Ca_BS"/>
</dbReference>
<evidence type="ECO:0000313" key="2">
    <source>
        <dbReference type="EMBL" id="SCM73791.1"/>
    </source>
</evidence>
<dbReference type="RefSeq" id="WP_288199581.1">
    <property type="nucleotide sequence ID" value="NZ_LT608334.1"/>
</dbReference>
<protein>
    <recommendedName>
        <fullName evidence="1">EF-hand domain-containing protein</fullName>
    </recommendedName>
</protein>
<dbReference type="GO" id="GO:0005509">
    <property type="term" value="F:calcium ion binding"/>
    <property type="evidence" value="ECO:0007669"/>
    <property type="project" value="InterPro"/>
</dbReference>
<reference evidence="2" key="1">
    <citation type="submission" date="2016-08" db="EMBL/GenBank/DDBJ databases">
        <authorList>
            <person name="Seilhamer J.J."/>
        </authorList>
    </citation>
    <scope>NUCLEOTIDE SEQUENCE</scope>
    <source>
        <strain evidence="2">86</strain>
    </source>
</reference>
<proteinExistence type="predicted"/>
<dbReference type="Gene3D" id="1.10.238.10">
    <property type="entry name" value="EF-hand"/>
    <property type="match status" value="2"/>
</dbReference>
<dbReference type="AlphaFoldDB" id="A0A212L8A6"/>
<dbReference type="InterPro" id="IPR011992">
    <property type="entry name" value="EF-hand-dom_pair"/>
</dbReference>
<evidence type="ECO:0000259" key="1">
    <source>
        <dbReference type="PROSITE" id="PS50222"/>
    </source>
</evidence>
<organism evidence="2">
    <name type="scientific">uncultured Pleomorphomonas sp</name>
    <dbReference type="NCBI Taxonomy" id="442121"/>
    <lineage>
        <taxon>Bacteria</taxon>
        <taxon>Pseudomonadati</taxon>
        <taxon>Pseudomonadota</taxon>
        <taxon>Alphaproteobacteria</taxon>
        <taxon>Hyphomicrobiales</taxon>
        <taxon>Pleomorphomonadaceae</taxon>
        <taxon>Pleomorphomonas</taxon>
        <taxon>environmental samples</taxon>
    </lineage>
</organism>
<gene>
    <name evidence="2" type="ORF">KL86PLE_120083</name>
</gene>